<dbReference type="SUPFAM" id="SSF49842">
    <property type="entry name" value="TNF-like"/>
    <property type="match status" value="1"/>
</dbReference>
<evidence type="ECO:0000256" key="1">
    <source>
        <dbReference type="ARBA" id="ARBA00004613"/>
    </source>
</evidence>
<protein>
    <recommendedName>
        <fullName evidence="4">C1q domain-containing protein</fullName>
    </recommendedName>
</protein>
<keyword evidence="2" id="KW-0964">Secreted</keyword>
<dbReference type="PRINTS" id="PR00007">
    <property type="entry name" value="COMPLEMNTC1Q"/>
</dbReference>
<dbReference type="Pfam" id="PF00386">
    <property type="entry name" value="C1q"/>
    <property type="match status" value="1"/>
</dbReference>
<evidence type="ECO:0000313" key="5">
    <source>
        <dbReference type="Ensembl" id="ENSELUP00000095504.1"/>
    </source>
</evidence>
<evidence type="ECO:0000259" key="4">
    <source>
        <dbReference type="PROSITE" id="PS50871"/>
    </source>
</evidence>
<keyword evidence="3" id="KW-0732">Signal</keyword>
<dbReference type="PANTHER" id="PTHR22923">
    <property type="entry name" value="CEREBELLIN-RELATED"/>
    <property type="match status" value="1"/>
</dbReference>
<dbReference type="AlphaFoldDB" id="A0AAY5L319"/>
<dbReference type="Ensembl" id="ENSELUT00000088733.1">
    <property type="protein sequence ID" value="ENSELUP00000095504.1"/>
    <property type="gene ID" value="ENSELUG00000038568.1"/>
</dbReference>
<accession>A0AAY5L319</accession>
<evidence type="ECO:0000256" key="2">
    <source>
        <dbReference type="ARBA" id="ARBA00022525"/>
    </source>
</evidence>
<dbReference type="InterPro" id="IPR001073">
    <property type="entry name" value="C1q_dom"/>
</dbReference>
<reference evidence="5 6" key="1">
    <citation type="submission" date="2020-02" db="EMBL/GenBank/DDBJ databases">
        <title>Esox lucius (northern pike) genome, fEsoLuc1, primary haplotype.</title>
        <authorList>
            <person name="Myers G."/>
            <person name="Karagic N."/>
            <person name="Meyer A."/>
            <person name="Pippel M."/>
            <person name="Reichard M."/>
            <person name="Winkler S."/>
            <person name="Tracey A."/>
            <person name="Sims Y."/>
            <person name="Howe K."/>
            <person name="Rhie A."/>
            <person name="Formenti G."/>
            <person name="Durbin R."/>
            <person name="Fedrigo O."/>
            <person name="Jarvis E.D."/>
        </authorList>
    </citation>
    <scope>NUCLEOTIDE SEQUENCE [LARGE SCALE GENOMIC DNA]</scope>
</reference>
<dbReference type="PROSITE" id="PS50871">
    <property type="entry name" value="C1Q"/>
    <property type="match status" value="1"/>
</dbReference>
<keyword evidence="6" id="KW-1185">Reference proteome</keyword>
<evidence type="ECO:0000256" key="3">
    <source>
        <dbReference type="ARBA" id="ARBA00022729"/>
    </source>
</evidence>
<dbReference type="GO" id="GO:0005576">
    <property type="term" value="C:extracellular region"/>
    <property type="evidence" value="ECO:0007669"/>
    <property type="project" value="UniProtKB-SubCell"/>
</dbReference>
<dbReference type="InterPro" id="IPR008983">
    <property type="entry name" value="Tumour_necrosis_fac-like_dom"/>
</dbReference>
<proteinExistence type="predicted"/>
<dbReference type="InterPro" id="IPR050822">
    <property type="entry name" value="Cerebellin_Synaptic_Org"/>
</dbReference>
<evidence type="ECO:0000313" key="6">
    <source>
        <dbReference type="Proteomes" id="UP000265140"/>
    </source>
</evidence>
<dbReference type="PANTHER" id="PTHR22923:SF102">
    <property type="entry name" value="CEREBELLIN 13-RELATED"/>
    <property type="match status" value="1"/>
</dbReference>
<reference evidence="5" key="3">
    <citation type="submission" date="2025-09" db="UniProtKB">
        <authorList>
            <consortium name="Ensembl"/>
        </authorList>
    </citation>
    <scope>IDENTIFICATION</scope>
</reference>
<organism evidence="5 6">
    <name type="scientific">Esox lucius</name>
    <name type="common">Northern pike</name>
    <dbReference type="NCBI Taxonomy" id="8010"/>
    <lineage>
        <taxon>Eukaryota</taxon>
        <taxon>Metazoa</taxon>
        <taxon>Chordata</taxon>
        <taxon>Craniata</taxon>
        <taxon>Vertebrata</taxon>
        <taxon>Euteleostomi</taxon>
        <taxon>Actinopterygii</taxon>
        <taxon>Neopterygii</taxon>
        <taxon>Teleostei</taxon>
        <taxon>Protacanthopterygii</taxon>
        <taxon>Esociformes</taxon>
        <taxon>Esocidae</taxon>
        <taxon>Esox</taxon>
    </lineage>
</organism>
<sequence length="129" mass="14285">MSTCTFRDVGPFDQDTGVIYNKAITNVGGAYSATTGVFTAPVNGVYYFRFTALAGRSKQRAGLHLFKNSQIISWNSIFIPKAHFRYFSNGFVAELEKNDVVSMCLPLGHTLHEMGPQQNTFSGFLIHPV</sequence>
<dbReference type="Proteomes" id="UP000265140">
    <property type="component" value="Chromosome 15"/>
</dbReference>
<name>A0AAY5L319_ESOLU</name>
<comment type="subcellular location">
    <subcellularLocation>
        <location evidence="1">Secreted</location>
    </subcellularLocation>
</comment>
<reference evidence="5" key="2">
    <citation type="submission" date="2025-08" db="UniProtKB">
        <authorList>
            <consortium name="Ensembl"/>
        </authorList>
    </citation>
    <scope>IDENTIFICATION</scope>
</reference>
<dbReference type="SMART" id="SM00110">
    <property type="entry name" value="C1Q"/>
    <property type="match status" value="1"/>
</dbReference>
<feature type="domain" description="C1q" evidence="4">
    <location>
        <begin position="1"/>
        <end position="129"/>
    </location>
</feature>
<dbReference type="Gene3D" id="2.60.120.40">
    <property type="match status" value="1"/>
</dbReference>
<dbReference type="GeneTree" id="ENSGT00940000163520"/>